<dbReference type="InterPro" id="IPR036140">
    <property type="entry name" value="PFN_sf"/>
</dbReference>
<evidence type="ECO:0000256" key="4">
    <source>
        <dbReference type="ARBA" id="ARBA00023203"/>
    </source>
</evidence>
<dbReference type="Pfam" id="PF00235">
    <property type="entry name" value="Profilin"/>
    <property type="match status" value="1"/>
</dbReference>
<keyword evidence="5" id="KW-0206">Cytoskeleton</keyword>
<dbReference type="OrthoDB" id="5236496at2"/>
<evidence type="ECO:0000256" key="2">
    <source>
        <dbReference type="ARBA" id="ARBA00010058"/>
    </source>
</evidence>
<dbReference type="GO" id="GO:0005938">
    <property type="term" value="C:cell cortex"/>
    <property type="evidence" value="ECO:0007669"/>
    <property type="project" value="TreeGrafter"/>
</dbReference>
<keyword evidence="7" id="KW-1185">Reference proteome</keyword>
<evidence type="ECO:0000313" key="6">
    <source>
        <dbReference type="EMBL" id="TDC03854.1"/>
    </source>
</evidence>
<dbReference type="PANTHER" id="PTHR11604:SF0">
    <property type="entry name" value="PROFILIN"/>
    <property type="match status" value="1"/>
</dbReference>
<dbReference type="PRINTS" id="PR00392">
    <property type="entry name" value="PROFILIN"/>
</dbReference>
<protein>
    <recommendedName>
        <fullName evidence="8">Profilin</fullName>
    </recommendedName>
</protein>
<dbReference type="RefSeq" id="WP_132335493.1">
    <property type="nucleotide sequence ID" value="NZ_SMJZ01000102.1"/>
</dbReference>
<dbReference type="Gene3D" id="3.30.450.30">
    <property type="entry name" value="Dynein light chain 2a, cytoplasmic"/>
    <property type="match status" value="1"/>
</dbReference>
<comment type="subcellular location">
    <subcellularLocation>
        <location evidence="1">Cytoplasm</location>
        <location evidence="1">Cytoskeleton</location>
    </subcellularLocation>
</comment>
<dbReference type="InterPro" id="IPR005455">
    <property type="entry name" value="PFN_euk"/>
</dbReference>
<evidence type="ECO:0008006" key="8">
    <source>
        <dbReference type="Google" id="ProtNLM"/>
    </source>
</evidence>
<sequence length="127" mass="13858">MNDWQHYVDHDLIGSGKVNRAAIVGLDGGIVAASEGYTLSREEQLSLIEGFKDLARVQANGIRLAGRKFFVIQDDPSSIYAKKHADGATVVKTFRCIIVAEYDAPIQMTESVAIVESFADDLRKAGD</sequence>
<dbReference type="EMBL" id="SMJZ01000102">
    <property type="protein sequence ID" value="TDC03854.1"/>
    <property type="molecule type" value="Genomic_DNA"/>
</dbReference>
<dbReference type="GO" id="GO:0005856">
    <property type="term" value="C:cytoskeleton"/>
    <property type="evidence" value="ECO:0007669"/>
    <property type="project" value="UniProtKB-SubCell"/>
</dbReference>
<gene>
    <name evidence="6" type="ORF">E1267_24940</name>
</gene>
<dbReference type="CDD" id="cd00148">
    <property type="entry name" value="PROF"/>
    <property type="match status" value="1"/>
</dbReference>
<organism evidence="6 7">
    <name type="scientific">Nonomuraea longispora</name>
    <dbReference type="NCBI Taxonomy" id="1848320"/>
    <lineage>
        <taxon>Bacteria</taxon>
        <taxon>Bacillati</taxon>
        <taxon>Actinomycetota</taxon>
        <taxon>Actinomycetes</taxon>
        <taxon>Streptosporangiales</taxon>
        <taxon>Streptosporangiaceae</taxon>
        <taxon>Nonomuraea</taxon>
    </lineage>
</organism>
<dbReference type="PANTHER" id="PTHR11604">
    <property type="entry name" value="PROFILIN"/>
    <property type="match status" value="1"/>
</dbReference>
<accession>A0A4R4N755</accession>
<keyword evidence="4" id="KW-0009">Actin-binding</keyword>
<dbReference type="Proteomes" id="UP000295157">
    <property type="component" value="Unassembled WGS sequence"/>
</dbReference>
<comment type="similarity">
    <text evidence="2">Belongs to the profilin family.</text>
</comment>
<dbReference type="AlphaFoldDB" id="A0A4R4N755"/>
<name>A0A4R4N755_9ACTN</name>
<evidence type="ECO:0000256" key="5">
    <source>
        <dbReference type="ARBA" id="ARBA00023212"/>
    </source>
</evidence>
<dbReference type="InterPro" id="IPR048278">
    <property type="entry name" value="PFN"/>
</dbReference>
<dbReference type="SUPFAM" id="SSF55770">
    <property type="entry name" value="Profilin (actin-binding protein)"/>
    <property type="match status" value="1"/>
</dbReference>
<reference evidence="6 7" key="1">
    <citation type="submission" date="2019-02" db="EMBL/GenBank/DDBJ databases">
        <title>Draft genome sequences of novel Actinobacteria.</title>
        <authorList>
            <person name="Sahin N."/>
            <person name="Ay H."/>
            <person name="Saygin H."/>
        </authorList>
    </citation>
    <scope>NUCLEOTIDE SEQUENCE [LARGE SCALE GENOMIC DNA]</scope>
    <source>
        <strain evidence="6 7">KC201</strain>
    </source>
</reference>
<keyword evidence="3" id="KW-0963">Cytoplasm</keyword>
<evidence type="ECO:0000256" key="1">
    <source>
        <dbReference type="ARBA" id="ARBA00004245"/>
    </source>
</evidence>
<proteinExistence type="inferred from homology"/>
<dbReference type="GO" id="GO:0003785">
    <property type="term" value="F:actin monomer binding"/>
    <property type="evidence" value="ECO:0007669"/>
    <property type="project" value="TreeGrafter"/>
</dbReference>
<comment type="caution">
    <text evidence="6">The sequence shown here is derived from an EMBL/GenBank/DDBJ whole genome shotgun (WGS) entry which is preliminary data.</text>
</comment>
<evidence type="ECO:0000313" key="7">
    <source>
        <dbReference type="Proteomes" id="UP000295157"/>
    </source>
</evidence>
<evidence type="ECO:0000256" key="3">
    <source>
        <dbReference type="ARBA" id="ARBA00022490"/>
    </source>
</evidence>
<dbReference type="SMART" id="SM00392">
    <property type="entry name" value="PROF"/>
    <property type="match status" value="1"/>
</dbReference>